<name>A0A8S0Y327_9FIRM</name>
<dbReference type="EMBL" id="CDGJ01000037">
    <property type="protein sequence ID" value="CEJ07012.1"/>
    <property type="molecule type" value="Genomic_DNA"/>
</dbReference>
<keyword evidence="1" id="KW-1133">Transmembrane helix</keyword>
<accession>A0A8S0Y327</accession>
<gene>
    <name evidence="3" type="ORF">DEACI_1466</name>
    <name evidence="2" type="ORF">DEACI_2192</name>
</gene>
<evidence type="ECO:0000313" key="3">
    <source>
        <dbReference type="EMBL" id="CEJ07012.1"/>
    </source>
</evidence>
<evidence type="ECO:0000313" key="4">
    <source>
        <dbReference type="Proteomes" id="UP001071230"/>
    </source>
</evidence>
<keyword evidence="1" id="KW-0472">Membrane</keyword>
<evidence type="ECO:0000313" key="2">
    <source>
        <dbReference type="EMBL" id="CAA7601525.1"/>
    </source>
</evidence>
<dbReference type="KEGG" id="aacx:DEACI_2192"/>
<dbReference type="Proteomes" id="UP001071230">
    <property type="component" value="Unassembled WGS sequence"/>
</dbReference>
<protein>
    <submittedName>
        <fullName evidence="2">Uncharacterized protein</fullName>
    </submittedName>
</protein>
<dbReference type="Proteomes" id="UP000836597">
    <property type="component" value="Chromosome"/>
</dbReference>
<dbReference type="AlphaFoldDB" id="A0A8S0Y327"/>
<dbReference type="EMBL" id="LR746496">
    <property type="protein sequence ID" value="CAA7601525.1"/>
    <property type="molecule type" value="Genomic_DNA"/>
</dbReference>
<evidence type="ECO:0000256" key="1">
    <source>
        <dbReference type="SAM" id="Phobius"/>
    </source>
</evidence>
<keyword evidence="1" id="KW-0812">Transmembrane</keyword>
<keyword evidence="4" id="KW-1185">Reference proteome</keyword>
<reference evidence="3" key="1">
    <citation type="submission" date="2014-11" db="EMBL/GenBank/DDBJ databases">
        <authorList>
            <person name="Hornung B.V."/>
        </authorList>
    </citation>
    <scope>NUCLEOTIDE SEQUENCE</scope>
    <source>
        <strain evidence="3">INE</strain>
    </source>
</reference>
<sequence>MWCKRFTSRFCEIRLLRKGPIPIIASGQNIDHILELSRKGALFVGAGFSWRLVFVGIFSCNKRLYRWLGGKITLAFIIDGYIIIS</sequence>
<feature type="transmembrane region" description="Helical" evidence="1">
    <location>
        <begin position="64"/>
        <end position="84"/>
    </location>
</feature>
<reference evidence="2" key="2">
    <citation type="submission" date="2020-01" db="EMBL/GenBank/DDBJ databases">
        <authorList>
            <person name="Hornung B."/>
        </authorList>
    </citation>
    <scope>NUCLEOTIDE SEQUENCE</scope>
    <source>
        <strain evidence="2">PacBioINE</strain>
    </source>
</reference>
<proteinExistence type="predicted"/>
<organism evidence="2">
    <name type="scientific">Acididesulfobacillus acetoxydans</name>
    <dbReference type="NCBI Taxonomy" id="1561005"/>
    <lineage>
        <taxon>Bacteria</taxon>
        <taxon>Bacillati</taxon>
        <taxon>Bacillota</taxon>
        <taxon>Clostridia</taxon>
        <taxon>Eubacteriales</taxon>
        <taxon>Peptococcaceae</taxon>
        <taxon>Acididesulfobacillus</taxon>
    </lineage>
</organism>